<evidence type="ECO:0000313" key="3">
    <source>
        <dbReference type="Proteomes" id="UP001348641"/>
    </source>
</evidence>
<feature type="compositionally biased region" description="Pro residues" evidence="1">
    <location>
        <begin position="35"/>
        <end position="50"/>
    </location>
</feature>
<name>A0ABU7KQV7_9ACTN</name>
<feature type="region of interest" description="Disordered" evidence="1">
    <location>
        <begin position="19"/>
        <end position="145"/>
    </location>
</feature>
<dbReference type="EMBL" id="JAUUCC010000033">
    <property type="protein sequence ID" value="MEE2051691.1"/>
    <property type="molecule type" value="Genomic_DNA"/>
</dbReference>
<reference evidence="2 3" key="1">
    <citation type="submission" date="2023-07" db="EMBL/GenBank/DDBJ databases">
        <authorList>
            <person name="Girao M."/>
            <person name="Carvalho M.F."/>
        </authorList>
    </citation>
    <scope>NUCLEOTIDE SEQUENCE [LARGE SCALE GENOMIC DNA]</scope>
    <source>
        <strain evidence="2 3">66/93</strain>
    </source>
</reference>
<evidence type="ECO:0000256" key="1">
    <source>
        <dbReference type="SAM" id="MobiDB-lite"/>
    </source>
</evidence>
<feature type="region of interest" description="Disordered" evidence="1">
    <location>
        <begin position="210"/>
        <end position="244"/>
    </location>
</feature>
<organism evidence="2 3">
    <name type="scientific">Nocardiopsis tropica</name>
    <dbReference type="NCBI Taxonomy" id="109330"/>
    <lineage>
        <taxon>Bacteria</taxon>
        <taxon>Bacillati</taxon>
        <taxon>Actinomycetota</taxon>
        <taxon>Actinomycetes</taxon>
        <taxon>Streptosporangiales</taxon>
        <taxon>Nocardiopsidaceae</taxon>
        <taxon>Nocardiopsis</taxon>
    </lineage>
</organism>
<protein>
    <recommendedName>
        <fullName evidence="4">Scaffolding protein</fullName>
    </recommendedName>
</protein>
<evidence type="ECO:0000313" key="2">
    <source>
        <dbReference type="EMBL" id="MEE2051691.1"/>
    </source>
</evidence>
<feature type="compositionally biased region" description="Basic and acidic residues" evidence="1">
    <location>
        <begin position="73"/>
        <end position="87"/>
    </location>
</feature>
<evidence type="ECO:0008006" key="4">
    <source>
        <dbReference type="Google" id="ProtNLM"/>
    </source>
</evidence>
<feature type="compositionally biased region" description="Basic and acidic residues" evidence="1">
    <location>
        <begin position="51"/>
        <end position="65"/>
    </location>
</feature>
<accession>A0ABU7KQV7</accession>
<dbReference type="Proteomes" id="UP001348641">
    <property type="component" value="Unassembled WGS sequence"/>
</dbReference>
<sequence length="244" mass="25993">MHLPSAPGALIGYRKNGRPIYLMAGGSGEGDPAPEVAPPTPESPKPTPPPDEAKPAVEEKPKAVDADPWADPETARKEIEKLRRENASSRTNAKQQAAQEAIDELTGKLGRALGYVKDDQPPTAEELTKQLTEAAKERDATQSELQQLRVERAAERAAREHGADVDVLLDSRSFATKLADLDPSATDFSDTVNALVEKAVADNPKFKVAQAAASSSADFSGGPGEQRNTRPSGLHAAFRNHFGG</sequence>
<feature type="compositionally biased region" description="Polar residues" evidence="1">
    <location>
        <begin position="88"/>
        <end position="98"/>
    </location>
</feature>
<comment type="caution">
    <text evidence="2">The sequence shown here is derived from an EMBL/GenBank/DDBJ whole genome shotgun (WGS) entry which is preliminary data.</text>
</comment>
<proteinExistence type="predicted"/>
<dbReference type="RefSeq" id="WP_330158753.1">
    <property type="nucleotide sequence ID" value="NZ_BAAAJA010000041.1"/>
</dbReference>
<gene>
    <name evidence="2" type="ORF">Q8A49_14420</name>
</gene>